<feature type="domain" description="Glutamine amidotransferase" evidence="1">
    <location>
        <begin position="51"/>
        <end position="192"/>
    </location>
</feature>
<dbReference type="SUPFAM" id="SSF52317">
    <property type="entry name" value="Class I glutamine amidotransferase-like"/>
    <property type="match status" value="1"/>
</dbReference>
<dbReference type="PANTHER" id="PTHR42695">
    <property type="entry name" value="GLUTAMINE AMIDOTRANSFERASE YLR126C-RELATED"/>
    <property type="match status" value="1"/>
</dbReference>
<dbReference type="RefSeq" id="WP_091022794.1">
    <property type="nucleotide sequence ID" value="NZ_BKAE01000001.1"/>
</dbReference>
<dbReference type="PANTHER" id="PTHR42695:SF5">
    <property type="entry name" value="GLUTAMINE AMIDOTRANSFERASE YLR126C-RELATED"/>
    <property type="match status" value="1"/>
</dbReference>
<dbReference type="InterPro" id="IPR044992">
    <property type="entry name" value="ChyE-like"/>
</dbReference>
<dbReference type="Proteomes" id="UP000199004">
    <property type="component" value="Unassembled WGS sequence"/>
</dbReference>
<dbReference type="PROSITE" id="PS51273">
    <property type="entry name" value="GATASE_TYPE_1"/>
    <property type="match status" value="1"/>
</dbReference>
<dbReference type="InterPro" id="IPR017926">
    <property type="entry name" value="GATASE"/>
</dbReference>
<dbReference type="AlphaFoldDB" id="A0A1G9X6D0"/>
<dbReference type="STRING" id="1005944.SAMN05192576_1275"/>
<name>A0A1G9X6D0_9ACTN</name>
<reference evidence="2 3" key="1">
    <citation type="submission" date="2016-10" db="EMBL/GenBank/DDBJ databases">
        <authorList>
            <person name="de Groot N.N."/>
        </authorList>
    </citation>
    <scope>NUCLEOTIDE SEQUENCE [LARGE SCALE GENOMIC DNA]</scope>
    <source>
        <strain evidence="2 3">CGMCC 1.11147</strain>
    </source>
</reference>
<dbReference type="CDD" id="cd01741">
    <property type="entry name" value="GATase1_1"/>
    <property type="match status" value="1"/>
</dbReference>
<keyword evidence="3" id="KW-1185">Reference proteome</keyword>
<evidence type="ECO:0000259" key="1">
    <source>
        <dbReference type="Pfam" id="PF00117"/>
    </source>
</evidence>
<dbReference type="OrthoDB" id="5196541at2"/>
<dbReference type="NCBIfam" id="NF005743">
    <property type="entry name" value="PRK07567.1"/>
    <property type="match status" value="1"/>
</dbReference>
<organism evidence="2 3">
    <name type="scientific">Nocardioides szechwanensis</name>
    <dbReference type="NCBI Taxonomy" id="1005944"/>
    <lineage>
        <taxon>Bacteria</taxon>
        <taxon>Bacillati</taxon>
        <taxon>Actinomycetota</taxon>
        <taxon>Actinomycetes</taxon>
        <taxon>Propionibacteriales</taxon>
        <taxon>Nocardioidaceae</taxon>
        <taxon>Nocardioides</taxon>
    </lineage>
</organism>
<evidence type="ECO:0000313" key="2">
    <source>
        <dbReference type="EMBL" id="SDM92289.1"/>
    </source>
</evidence>
<dbReference type="Pfam" id="PF00117">
    <property type="entry name" value="GATase"/>
    <property type="match status" value="1"/>
</dbReference>
<dbReference type="EMBL" id="FNIC01000001">
    <property type="protein sequence ID" value="SDM92289.1"/>
    <property type="molecule type" value="Genomic_DNA"/>
</dbReference>
<gene>
    <name evidence="2" type="ORF">SAMN05192576_1275</name>
</gene>
<evidence type="ECO:0000313" key="3">
    <source>
        <dbReference type="Proteomes" id="UP000199004"/>
    </source>
</evidence>
<sequence length="243" mass="26106">MKPFLLLSIRAEPAAVGEEYDAFCRFLGVAPSDLHARQLAAEPLGELSLDDWSGILLGGGAFTVSDPEETKTDAQRRTEDDLAVLLDQVVAADFPFLGACYGIGTLGTHQGGLVDTAYPEPVGPLWITVTDQGAKDPLFAGVPPRFAAYGGHKEALSQLPGHATLLATSEACPVQAFRVGENVYATQFHPELDLPGVRTRIDVYSTYGYFDPSKAETLKDQAGQVAVDHPMALLANFARRYAR</sequence>
<proteinExistence type="predicted"/>
<dbReference type="GO" id="GO:0005829">
    <property type="term" value="C:cytosol"/>
    <property type="evidence" value="ECO:0007669"/>
    <property type="project" value="TreeGrafter"/>
</dbReference>
<accession>A0A1G9X6D0</accession>
<dbReference type="Gene3D" id="3.40.50.880">
    <property type="match status" value="1"/>
</dbReference>
<protein>
    <submittedName>
        <fullName evidence="2">GMP synthase (Glutamine-hydrolysing)</fullName>
    </submittedName>
</protein>
<dbReference type="InterPro" id="IPR029062">
    <property type="entry name" value="Class_I_gatase-like"/>
</dbReference>